<comment type="caution">
    <text evidence="12">The sequence shown here is derived from an EMBL/GenBank/DDBJ whole genome shotgun (WGS) entry which is preliminary data.</text>
</comment>
<gene>
    <name evidence="12" type="ORF">LARSCL_LOCUS15712</name>
</gene>
<evidence type="ECO:0000313" key="13">
    <source>
        <dbReference type="Proteomes" id="UP001497382"/>
    </source>
</evidence>
<keyword evidence="8" id="KW-0479">Metal-binding</keyword>
<protein>
    <recommendedName>
        <fullName evidence="10">Transporter</fullName>
    </recommendedName>
</protein>
<keyword evidence="4 10" id="KW-0812">Transmembrane</keyword>
<keyword evidence="6 11" id="KW-1133">Transmembrane helix</keyword>
<evidence type="ECO:0000256" key="11">
    <source>
        <dbReference type="SAM" id="Phobius"/>
    </source>
</evidence>
<organism evidence="12 13">
    <name type="scientific">Larinioides sclopetarius</name>
    <dbReference type="NCBI Taxonomy" id="280406"/>
    <lineage>
        <taxon>Eukaryota</taxon>
        <taxon>Metazoa</taxon>
        <taxon>Ecdysozoa</taxon>
        <taxon>Arthropoda</taxon>
        <taxon>Chelicerata</taxon>
        <taxon>Arachnida</taxon>
        <taxon>Araneae</taxon>
        <taxon>Araneomorphae</taxon>
        <taxon>Entelegynae</taxon>
        <taxon>Araneoidea</taxon>
        <taxon>Araneidae</taxon>
        <taxon>Larinioides</taxon>
    </lineage>
</organism>
<feature type="binding site" evidence="8">
    <location>
        <position position="91"/>
    </location>
    <ligand>
        <name>Na(+)</name>
        <dbReference type="ChEBI" id="CHEBI:29101"/>
        <label>1</label>
    </ligand>
</feature>
<feature type="transmembrane region" description="Helical" evidence="11">
    <location>
        <begin position="549"/>
        <end position="570"/>
    </location>
</feature>
<dbReference type="InterPro" id="IPR000175">
    <property type="entry name" value="Na/ntran_symport"/>
</dbReference>
<accession>A0AAV2AYE3</accession>
<dbReference type="PROSITE" id="PS00754">
    <property type="entry name" value="NA_NEUROTRAN_SYMP_2"/>
    <property type="match status" value="1"/>
</dbReference>
<comment type="similarity">
    <text evidence="2 10">Belongs to the sodium:neurotransmitter symporter (SNF) (TC 2.A.22) family.</text>
</comment>
<keyword evidence="7 11" id="KW-0472">Membrane</keyword>
<keyword evidence="8" id="KW-0915">Sodium</keyword>
<feature type="transmembrane region" description="Helical" evidence="11">
    <location>
        <begin position="107"/>
        <end position="129"/>
    </location>
</feature>
<dbReference type="EMBL" id="CAXIEN010000242">
    <property type="protein sequence ID" value="CAL1289063.1"/>
    <property type="molecule type" value="Genomic_DNA"/>
</dbReference>
<name>A0AAV2AYE3_9ARAC</name>
<feature type="transmembrane region" description="Helical" evidence="11">
    <location>
        <begin position="150"/>
        <end position="177"/>
    </location>
</feature>
<keyword evidence="9" id="KW-1015">Disulfide bond</keyword>
<feature type="transmembrane region" description="Helical" evidence="11">
    <location>
        <begin position="374"/>
        <end position="399"/>
    </location>
</feature>
<feature type="transmembrane region" description="Helical" evidence="11">
    <location>
        <begin position="292"/>
        <end position="309"/>
    </location>
</feature>
<evidence type="ECO:0000256" key="3">
    <source>
        <dbReference type="ARBA" id="ARBA00022448"/>
    </source>
</evidence>
<evidence type="ECO:0000256" key="9">
    <source>
        <dbReference type="PIRSR" id="PIRSR600175-2"/>
    </source>
</evidence>
<sequence>MDINMSKKRRFLTVPPNPICMVRSEGNMSGYHLAPTSDNRSVAMPPPNIDLPDGSFSPSFTDVDENKERGNWSSGVEFLLSCLSYAVGLGNIWRFPYLCYRNGGGAFLIPYVIMMAFVGLPLFLMELSFGQYASEGPVTIWKICPLFQGLGYAMFLMSALVGIYYNMILAWALFYLMSSFTTHLPWSSCDNWWNTEACRKFDTKNCTAHNGTVLSNGTCVLQSEVSPSEWDEYVKHNTKMASDEYFHNFVLGITDGLHDLGEVRWQLALCLLACWIVVFFCLWKGVKSMGKVVYFTALFPYLVLVILLIRGTTLEGSYDGIMFYLTPEWERLLDAKVWGDAAMQIFFSLSPCWGGLITLASYNRFHNNCFKDSLVITFGNSATSFFAGFVIFSIVGFMAHEMGVPVKEVAAQGAGLAFIAYPEAVARLPVSPLWAFLFFFMLLTLGLGTQFTLIETVTTAIVDTWPERLRRFKSYVLACVCLVMYLCGLIICTKGGMYVLQLMDNYCASFSALIIGLVEVIVIGWVYGAERFLNDIKVMMGHYPFPYQYWRFMWKFVVPIMIASILIFTIMDLKPTQYGSYEYPEWATYVGWLFSLASVSAIPFVIVLKISRAKGPLLQRIRILLEPTEEWGPKLQMHRMETHSPKHTDSQVPLALPNYDPDGYGDSEYGDNMGSKISVGDDSCSEFEGLRLNIPSRVSETGV</sequence>
<proteinExistence type="inferred from homology"/>
<dbReference type="PANTHER" id="PTHR11616">
    <property type="entry name" value="SODIUM/CHLORIDE DEPENDENT TRANSPORTER"/>
    <property type="match status" value="1"/>
</dbReference>
<dbReference type="PRINTS" id="PR00176">
    <property type="entry name" value="NANEUSMPORT"/>
</dbReference>
<dbReference type="PANTHER" id="PTHR11616:SF240">
    <property type="entry name" value="BLOATED TUBULES, ISOFORM B-RELATED"/>
    <property type="match status" value="1"/>
</dbReference>
<evidence type="ECO:0000256" key="2">
    <source>
        <dbReference type="ARBA" id="ARBA00006459"/>
    </source>
</evidence>
<dbReference type="Pfam" id="PF00209">
    <property type="entry name" value="SNF"/>
    <property type="match status" value="1"/>
</dbReference>
<dbReference type="GO" id="GO:0015375">
    <property type="term" value="F:glycine:sodium symporter activity"/>
    <property type="evidence" value="ECO:0007669"/>
    <property type="project" value="TreeGrafter"/>
</dbReference>
<dbReference type="PROSITE" id="PS50267">
    <property type="entry name" value="NA_NEUROTRAN_SYMP_3"/>
    <property type="match status" value="1"/>
</dbReference>
<feature type="transmembrane region" description="Helical" evidence="11">
    <location>
        <begin position="341"/>
        <end position="362"/>
    </location>
</feature>
<dbReference type="PROSITE" id="PS00610">
    <property type="entry name" value="NA_NEUROTRAN_SYMP_1"/>
    <property type="match status" value="1"/>
</dbReference>
<feature type="binding site" evidence="8">
    <location>
        <position position="445"/>
    </location>
    <ligand>
        <name>Na(+)</name>
        <dbReference type="ChEBI" id="CHEBI:29101"/>
        <label>1</label>
    </ligand>
</feature>
<feature type="transmembrane region" description="Helical" evidence="11">
    <location>
        <begin position="433"/>
        <end position="454"/>
    </location>
</feature>
<feature type="binding site" evidence="8">
    <location>
        <position position="380"/>
    </location>
    <ligand>
        <name>Na(+)</name>
        <dbReference type="ChEBI" id="CHEBI:29101"/>
        <label>1</label>
    </ligand>
</feature>
<feature type="transmembrane region" description="Helical" evidence="11">
    <location>
        <begin position="590"/>
        <end position="610"/>
    </location>
</feature>
<feature type="binding site" evidence="8">
    <location>
        <position position="87"/>
    </location>
    <ligand>
        <name>Na(+)</name>
        <dbReference type="ChEBI" id="CHEBI:29101"/>
        <label>1</label>
    </ligand>
</feature>
<dbReference type="AlphaFoldDB" id="A0AAV2AYE3"/>
<feature type="transmembrane region" description="Helical" evidence="11">
    <location>
        <begin position="265"/>
        <end position="283"/>
    </location>
</feature>
<evidence type="ECO:0000256" key="1">
    <source>
        <dbReference type="ARBA" id="ARBA00004141"/>
    </source>
</evidence>
<evidence type="ECO:0000256" key="10">
    <source>
        <dbReference type="RuleBase" id="RU003732"/>
    </source>
</evidence>
<evidence type="ECO:0000256" key="8">
    <source>
        <dbReference type="PIRSR" id="PIRSR600175-1"/>
    </source>
</evidence>
<keyword evidence="5 10" id="KW-0769">Symport</keyword>
<evidence type="ECO:0000256" key="5">
    <source>
        <dbReference type="ARBA" id="ARBA00022847"/>
    </source>
</evidence>
<evidence type="ECO:0000313" key="12">
    <source>
        <dbReference type="EMBL" id="CAL1289063.1"/>
    </source>
</evidence>
<feature type="binding site" evidence="8">
    <location>
        <position position="86"/>
    </location>
    <ligand>
        <name>Na(+)</name>
        <dbReference type="ChEBI" id="CHEBI:29101"/>
        <label>1</label>
    </ligand>
</feature>
<feature type="transmembrane region" description="Helical" evidence="11">
    <location>
        <begin position="475"/>
        <end position="500"/>
    </location>
</feature>
<comment type="subcellular location">
    <subcellularLocation>
        <location evidence="1">Membrane</location>
        <topology evidence="1">Multi-pass membrane protein</topology>
    </subcellularLocation>
</comment>
<keyword evidence="3 10" id="KW-0813">Transport</keyword>
<evidence type="ECO:0000256" key="6">
    <source>
        <dbReference type="ARBA" id="ARBA00022989"/>
    </source>
</evidence>
<dbReference type="SUPFAM" id="SSF161070">
    <property type="entry name" value="SNF-like"/>
    <property type="match status" value="1"/>
</dbReference>
<feature type="binding site" evidence="8">
    <location>
        <position position="348"/>
    </location>
    <ligand>
        <name>Na(+)</name>
        <dbReference type="ChEBI" id="CHEBI:29101"/>
        <label>1</label>
    </ligand>
</feature>
<dbReference type="GO" id="GO:0005886">
    <property type="term" value="C:plasma membrane"/>
    <property type="evidence" value="ECO:0007669"/>
    <property type="project" value="TreeGrafter"/>
</dbReference>
<keyword evidence="13" id="KW-1185">Reference proteome</keyword>
<dbReference type="InterPro" id="IPR037272">
    <property type="entry name" value="SNS_sf"/>
</dbReference>
<reference evidence="12 13" key="1">
    <citation type="submission" date="2024-04" db="EMBL/GenBank/DDBJ databases">
        <authorList>
            <person name="Rising A."/>
            <person name="Reimegard J."/>
            <person name="Sonavane S."/>
            <person name="Akerstrom W."/>
            <person name="Nylinder S."/>
            <person name="Hedman E."/>
            <person name="Kallberg Y."/>
        </authorList>
    </citation>
    <scope>NUCLEOTIDE SEQUENCE [LARGE SCALE GENOMIC DNA]</scope>
</reference>
<evidence type="ECO:0000256" key="4">
    <source>
        <dbReference type="ARBA" id="ARBA00022692"/>
    </source>
</evidence>
<evidence type="ECO:0000256" key="7">
    <source>
        <dbReference type="ARBA" id="ARBA00023136"/>
    </source>
</evidence>
<dbReference type="Proteomes" id="UP001497382">
    <property type="component" value="Unassembled WGS sequence"/>
</dbReference>
<feature type="transmembrane region" description="Helical" evidence="11">
    <location>
        <begin position="76"/>
        <end position="95"/>
    </location>
</feature>
<feature type="transmembrane region" description="Helical" evidence="11">
    <location>
        <begin position="506"/>
        <end position="528"/>
    </location>
</feature>
<dbReference type="GO" id="GO:0046872">
    <property type="term" value="F:metal ion binding"/>
    <property type="evidence" value="ECO:0007669"/>
    <property type="project" value="UniProtKB-KW"/>
</dbReference>
<feature type="disulfide bond" evidence="9">
    <location>
        <begin position="189"/>
        <end position="198"/>
    </location>
</feature>